<dbReference type="Proteomes" id="UP000239757">
    <property type="component" value="Unassembled WGS sequence"/>
</dbReference>
<evidence type="ECO:0000256" key="1">
    <source>
        <dbReference type="SAM" id="MobiDB-lite"/>
    </source>
</evidence>
<feature type="compositionally biased region" description="Polar residues" evidence="1">
    <location>
        <begin position="1"/>
        <end position="22"/>
    </location>
</feature>
<protein>
    <submittedName>
        <fullName evidence="2">Uncharacterized protein</fullName>
    </submittedName>
</protein>
<sequence length="77" mass="8278">MPIRLKNTSSSRHTVRSPQSPSTGGGDPQTHVGILLLFPTADTILFIAGGSSSISLPYSYDQDRRYAYTGPSKVPNI</sequence>
<dbReference type="AlphaFoldDB" id="A0A2P5WNX3"/>
<reference evidence="2 3" key="1">
    <citation type="submission" date="2015-01" db="EMBL/GenBank/DDBJ databases">
        <title>Genome of allotetraploid Gossypium barbadense reveals genomic plasticity and fiber elongation in cotton evolution.</title>
        <authorList>
            <person name="Chen X."/>
            <person name="Liu X."/>
            <person name="Zhao B."/>
            <person name="Zheng H."/>
            <person name="Hu Y."/>
            <person name="Lu G."/>
            <person name="Yang C."/>
            <person name="Chen J."/>
            <person name="Shan C."/>
            <person name="Zhang L."/>
            <person name="Zhou Y."/>
            <person name="Wang L."/>
            <person name="Guo W."/>
            <person name="Bai Y."/>
            <person name="Ruan J."/>
            <person name="Shangguan X."/>
            <person name="Mao Y."/>
            <person name="Jiang J."/>
            <person name="Zhu Y."/>
            <person name="Lei J."/>
            <person name="Kang H."/>
            <person name="Chen S."/>
            <person name="He X."/>
            <person name="Wang R."/>
            <person name="Wang Y."/>
            <person name="Chen J."/>
            <person name="Wang L."/>
            <person name="Yu S."/>
            <person name="Wang B."/>
            <person name="Wei J."/>
            <person name="Song S."/>
            <person name="Lu X."/>
            <person name="Gao Z."/>
            <person name="Gu W."/>
            <person name="Deng X."/>
            <person name="Ma D."/>
            <person name="Wang S."/>
            <person name="Liang W."/>
            <person name="Fang L."/>
            <person name="Cai C."/>
            <person name="Zhu X."/>
            <person name="Zhou B."/>
            <person name="Zhang Y."/>
            <person name="Chen Z."/>
            <person name="Xu S."/>
            <person name="Zhu R."/>
            <person name="Wang S."/>
            <person name="Zhang T."/>
            <person name="Zhao G."/>
        </authorList>
    </citation>
    <scope>NUCLEOTIDE SEQUENCE [LARGE SCALE GENOMIC DNA]</scope>
    <source>
        <strain evidence="3">cv. Xinhai21</strain>
        <tissue evidence="2">Leaf</tissue>
    </source>
</reference>
<evidence type="ECO:0000313" key="3">
    <source>
        <dbReference type="Proteomes" id="UP000239757"/>
    </source>
</evidence>
<name>A0A2P5WNX3_GOSBA</name>
<gene>
    <name evidence="2" type="ORF">GOBAR_AA27896</name>
</gene>
<dbReference type="EMBL" id="KZ666959">
    <property type="protein sequence ID" value="PPR92783.1"/>
    <property type="molecule type" value="Genomic_DNA"/>
</dbReference>
<accession>A0A2P5WNX3</accession>
<feature type="region of interest" description="Disordered" evidence="1">
    <location>
        <begin position="1"/>
        <end position="29"/>
    </location>
</feature>
<proteinExistence type="predicted"/>
<evidence type="ECO:0000313" key="2">
    <source>
        <dbReference type="EMBL" id="PPR92783.1"/>
    </source>
</evidence>
<organism evidence="2 3">
    <name type="scientific">Gossypium barbadense</name>
    <name type="common">Sea Island cotton</name>
    <name type="synonym">Hibiscus barbadensis</name>
    <dbReference type="NCBI Taxonomy" id="3634"/>
    <lineage>
        <taxon>Eukaryota</taxon>
        <taxon>Viridiplantae</taxon>
        <taxon>Streptophyta</taxon>
        <taxon>Embryophyta</taxon>
        <taxon>Tracheophyta</taxon>
        <taxon>Spermatophyta</taxon>
        <taxon>Magnoliopsida</taxon>
        <taxon>eudicotyledons</taxon>
        <taxon>Gunneridae</taxon>
        <taxon>Pentapetalae</taxon>
        <taxon>rosids</taxon>
        <taxon>malvids</taxon>
        <taxon>Malvales</taxon>
        <taxon>Malvaceae</taxon>
        <taxon>Malvoideae</taxon>
        <taxon>Gossypium</taxon>
    </lineage>
</organism>